<dbReference type="Proteomes" id="UP000000763">
    <property type="component" value="Chromosome 7"/>
</dbReference>
<gene>
    <name evidence="2" type="primary">OJ1341_A08.127</name>
</gene>
<proteinExistence type="predicted"/>
<name>Q7F247_ORYSJ</name>
<evidence type="ECO:0000313" key="2">
    <source>
        <dbReference type="EMBL" id="BAC83015.1"/>
    </source>
</evidence>
<reference evidence="3" key="2">
    <citation type="journal article" date="2008" name="Nucleic Acids Res.">
        <title>The rice annotation project database (RAP-DB): 2008 update.</title>
        <authorList>
            <consortium name="The rice annotation project (RAP)"/>
        </authorList>
    </citation>
    <scope>GENOME REANNOTATION</scope>
    <source>
        <strain evidence="3">cv. Nipponbare</strain>
    </source>
</reference>
<organism evidence="2 3">
    <name type="scientific">Oryza sativa subsp. japonica</name>
    <name type="common">Rice</name>
    <dbReference type="NCBI Taxonomy" id="39947"/>
    <lineage>
        <taxon>Eukaryota</taxon>
        <taxon>Viridiplantae</taxon>
        <taxon>Streptophyta</taxon>
        <taxon>Embryophyta</taxon>
        <taxon>Tracheophyta</taxon>
        <taxon>Spermatophyta</taxon>
        <taxon>Magnoliopsida</taxon>
        <taxon>Liliopsida</taxon>
        <taxon>Poales</taxon>
        <taxon>Poaceae</taxon>
        <taxon>BOP clade</taxon>
        <taxon>Oryzoideae</taxon>
        <taxon>Oryzeae</taxon>
        <taxon>Oryzinae</taxon>
        <taxon>Oryza</taxon>
        <taxon>Oryza sativa</taxon>
    </lineage>
</organism>
<sequence length="85" mass="9819">MQFLRRRVIQATLFHAYLQQQYKPTRHPKPMRLKWQGGWSRHLDDVTNTGVRTDEAANTTGATHTPAPPSPSCMREREAKTDDDD</sequence>
<feature type="region of interest" description="Disordered" evidence="1">
    <location>
        <begin position="44"/>
        <end position="85"/>
    </location>
</feature>
<protein>
    <submittedName>
        <fullName evidence="2">Uncharacterized protein</fullName>
    </submittedName>
</protein>
<evidence type="ECO:0000256" key="1">
    <source>
        <dbReference type="SAM" id="MobiDB-lite"/>
    </source>
</evidence>
<feature type="compositionally biased region" description="Polar residues" evidence="1">
    <location>
        <begin position="46"/>
        <end position="63"/>
    </location>
</feature>
<dbReference type="AlphaFoldDB" id="Q7F247"/>
<accession>Q7F247</accession>
<reference evidence="3" key="1">
    <citation type="journal article" date="2005" name="Nature">
        <title>The map-based sequence of the rice genome.</title>
        <authorList>
            <consortium name="International rice genome sequencing project (IRGSP)"/>
            <person name="Matsumoto T."/>
            <person name="Wu J."/>
            <person name="Kanamori H."/>
            <person name="Katayose Y."/>
            <person name="Fujisawa M."/>
            <person name="Namiki N."/>
            <person name="Mizuno H."/>
            <person name="Yamamoto K."/>
            <person name="Antonio B.A."/>
            <person name="Baba T."/>
            <person name="Sakata K."/>
            <person name="Nagamura Y."/>
            <person name="Aoki H."/>
            <person name="Arikawa K."/>
            <person name="Arita K."/>
            <person name="Bito T."/>
            <person name="Chiden Y."/>
            <person name="Fujitsuka N."/>
            <person name="Fukunaka R."/>
            <person name="Hamada M."/>
            <person name="Harada C."/>
            <person name="Hayashi A."/>
            <person name="Hijishita S."/>
            <person name="Honda M."/>
            <person name="Hosokawa S."/>
            <person name="Ichikawa Y."/>
            <person name="Idonuma A."/>
            <person name="Iijima M."/>
            <person name="Ikeda M."/>
            <person name="Ikeno M."/>
            <person name="Ito K."/>
            <person name="Ito S."/>
            <person name="Ito T."/>
            <person name="Ito Y."/>
            <person name="Ito Y."/>
            <person name="Iwabuchi A."/>
            <person name="Kamiya K."/>
            <person name="Karasawa W."/>
            <person name="Kurita K."/>
            <person name="Katagiri S."/>
            <person name="Kikuta A."/>
            <person name="Kobayashi H."/>
            <person name="Kobayashi N."/>
            <person name="Machita K."/>
            <person name="Maehara T."/>
            <person name="Masukawa M."/>
            <person name="Mizubayashi T."/>
            <person name="Mukai Y."/>
            <person name="Nagasaki H."/>
            <person name="Nagata Y."/>
            <person name="Naito S."/>
            <person name="Nakashima M."/>
            <person name="Nakama Y."/>
            <person name="Nakamichi Y."/>
            <person name="Nakamura M."/>
            <person name="Meguro A."/>
            <person name="Negishi M."/>
            <person name="Ohta I."/>
            <person name="Ohta T."/>
            <person name="Okamoto M."/>
            <person name="Ono N."/>
            <person name="Saji S."/>
            <person name="Sakaguchi M."/>
            <person name="Sakai K."/>
            <person name="Shibata M."/>
            <person name="Shimokawa T."/>
            <person name="Song J."/>
            <person name="Takazaki Y."/>
            <person name="Terasawa K."/>
            <person name="Tsugane M."/>
            <person name="Tsuji K."/>
            <person name="Ueda S."/>
            <person name="Waki K."/>
            <person name="Yamagata H."/>
            <person name="Yamamoto M."/>
            <person name="Yamamoto S."/>
            <person name="Yamane H."/>
            <person name="Yoshiki S."/>
            <person name="Yoshihara R."/>
            <person name="Yukawa K."/>
            <person name="Zhong H."/>
            <person name="Yano M."/>
            <person name="Yuan Q."/>
            <person name="Ouyang S."/>
            <person name="Liu J."/>
            <person name="Jones K.M."/>
            <person name="Gansberger K."/>
            <person name="Moffat K."/>
            <person name="Hill J."/>
            <person name="Bera J."/>
            <person name="Fadrosh D."/>
            <person name="Jin S."/>
            <person name="Johri S."/>
            <person name="Kim M."/>
            <person name="Overton L."/>
            <person name="Reardon M."/>
            <person name="Tsitrin T."/>
            <person name="Vuong H."/>
            <person name="Weaver B."/>
            <person name="Ciecko A."/>
            <person name="Tallon L."/>
            <person name="Jackson J."/>
            <person name="Pai G."/>
            <person name="Aken S.V."/>
            <person name="Utterback T."/>
            <person name="Reidmuller S."/>
            <person name="Feldblyum T."/>
            <person name="Hsiao J."/>
            <person name="Zismann V."/>
            <person name="Iobst S."/>
            <person name="de Vazeille A.R."/>
            <person name="Buell C.R."/>
            <person name="Ying K."/>
            <person name="Li Y."/>
            <person name="Lu T."/>
            <person name="Huang Y."/>
            <person name="Zhao Q."/>
            <person name="Feng Q."/>
            <person name="Zhang L."/>
            <person name="Zhu J."/>
            <person name="Weng Q."/>
            <person name="Mu J."/>
            <person name="Lu Y."/>
            <person name="Fan D."/>
            <person name="Liu Y."/>
            <person name="Guan J."/>
            <person name="Zhang Y."/>
            <person name="Yu S."/>
            <person name="Liu X."/>
            <person name="Zhang Y."/>
            <person name="Hong G."/>
            <person name="Han B."/>
            <person name="Choisne N."/>
            <person name="Demange N."/>
            <person name="Orjeda G."/>
            <person name="Samain S."/>
            <person name="Cattolico L."/>
            <person name="Pelletier E."/>
            <person name="Couloux A."/>
            <person name="Segurens B."/>
            <person name="Wincker P."/>
            <person name="D'Hont A."/>
            <person name="Scarpelli C."/>
            <person name="Weissenbach J."/>
            <person name="Salanoubat M."/>
            <person name="Quetier F."/>
            <person name="Yu Y."/>
            <person name="Kim H.R."/>
            <person name="Rambo T."/>
            <person name="Currie J."/>
            <person name="Collura K."/>
            <person name="Luo M."/>
            <person name="Yang T."/>
            <person name="Ammiraju J.S.S."/>
            <person name="Engler F."/>
            <person name="Soderlund C."/>
            <person name="Wing R.A."/>
            <person name="Palmer L.E."/>
            <person name="de la Bastide M."/>
            <person name="Spiegel L."/>
            <person name="Nascimento L."/>
            <person name="Zutavern T."/>
            <person name="O'Shaughnessy A."/>
            <person name="Dike S."/>
            <person name="Dedhia N."/>
            <person name="Preston R."/>
            <person name="Balija V."/>
            <person name="McCombie W.R."/>
            <person name="Chow T."/>
            <person name="Chen H."/>
            <person name="Chung M."/>
            <person name="Chen C."/>
            <person name="Shaw J."/>
            <person name="Wu H."/>
            <person name="Hsiao K."/>
            <person name="Chao Y."/>
            <person name="Chu M."/>
            <person name="Cheng C."/>
            <person name="Hour A."/>
            <person name="Lee P."/>
            <person name="Lin S."/>
            <person name="Lin Y."/>
            <person name="Liou J."/>
            <person name="Liu S."/>
            <person name="Hsing Y."/>
            <person name="Raghuvanshi S."/>
            <person name="Mohanty A."/>
            <person name="Bharti A.K."/>
            <person name="Gaur A."/>
            <person name="Gupta V."/>
            <person name="Kumar D."/>
            <person name="Ravi V."/>
            <person name="Vij S."/>
            <person name="Kapur A."/>
            <person name="Khurana P."/>
            <person name="Khurana P."/>
            <person name="Khurana J.P."/>
            <person name="Tyagi A.K."/>
            <person name="Gaikwad K."/>
            <person name="Singh A."/>
            <person name="Dalal V."/>
            <person name="Srivastava S."/>
            <person name="Dixit A."/>
            <person name="Pal A.K."/>
            <person name="Ghazi I.A."/>
            <person name="Yadav M."/>
            <person name="Pandit A."/>
            <person name="Bhargava A."/>
            <person name="Sureshbabu K."/>
            <person name="Batra K."/>
            <person name="Sharma T.R."/>
            <person name="Mohapatra T."/>
            <person name="Singh N.K."/>
            <person name="Messing J."/>
            <person name="Nelson A.B."/>
            <person name="Fuks G."/>
            <person name="Kavchok S."/>
            <person name="Keizer G."/>
            <person name="Linton E."/>
            <person name="Llaca V."/>
            <person name="Song R."/>
            <person name="Tanyolac B."/>
            <person name="Young S."/>
            <person name="Ho-Il K."/>
            <person name="Hahn J.H."/>
            <person name="Sangsakoo G."/>
            <person name="Vanavichit A."/>
            <person name="de Mattos Luiz.A.T."/>
            <person name="Zimmer P.D."/>
            <person name="Malone G."/>
            <person name="Dellagostin O."/>
            <person name="de Oliveira A.C."/>
            <person name="Bevan M."/>
            <person name="Bancroft I."/>
            <person name="Minx P."/>
            <person name="Cordum H."/>
            <person name="Wilson R."/>
            <person name="Cheng Z."/>
            <person name="Jin W."/>
            <person name="Jiang J."/>
            <person name="Leong S.A."/>
            <person name="Iwama H."/>
            <person name="Gojobori T."/>
            <person name="Itoh T."/>
            <person name="Niimura Y."/>
            <person name="Fujii Y."/>
            <person name="Habara T."/>
            <person name="Sakai H."/>
            <person name="Sato Y."/>
            <person name="Wilson G."/>
            <person name="Kumar K."/>
            <person name="McCouch S."/>
            <person name="Juretic N."/>
            <person name="Hoen D."/>
            <person name="Wright S."/>
            <person name="Bruskiewich R."/>
            <person name="Bureau T."/>
            <person name="Miyao A."/>
            <person name="Hirochika H."/>
            <person name="Nishikawa T."/>
            <person name="Kadowaki K."/>
            <person name="Sugiura M."/>
            <person name="Burr B."/>
            <person name="Sasaki T."/>
        </authorList>
    </citation>
    <scope>NUCLEOTIDE SEQUENCE [LARGE SCALE GENOMIC DNA]</scope>
    <source>
        <strain evidence="3">cv. Nipponbare</strain>
    </source>
</reference>
<evidence type="ECO:0000313" key="3">
    <source>
        <dbReference type="Proteomes" id="UP000000763"/>
    </source>
</evidence>
<feature type="compositionally biased region" description="Basic and acidic residues" evidence="1">
    <location>
        <begin position="74"/>
        <end position="85"/>
    </location>
</feature>
<dbReference type="EMBL" id="AP003754">
    <property type="protein sequence ID" value="BAC83015.1"/>
    <property type="molecule type" value="Genomic_DNA"/>
</dbReference>